<protein>
    <submittedName>
        <fullName evidence="2">Uncharacterized protein</fullName>
    </submittedName>
</protein>
<feature type="region of interest" description="Disordered" evidence="1">
    <location>
        <begin position="26"/>
        <end position="68"/>
    </location>
</feature>
<dbReference type="AlphaFoldDB" id="A0A8J5R209"/>
<comment type="caution">
    <text evidence="2">The sequence shown here is derived from an EMBL/GenBank/DDBJ whole genome shotgun (WGS) entry which is preliminary data.</text>
</comment>
<organism evidence="2 3">
    <name type="scientific">Cotesia typhae</name>
    <dbReference type="NCBI Taxonomy" id="2053667"/>
    <lineage>
        <taxon>Eukaryota</taxon>
        <taxon>Metazoa</taxon>
        <taxon>Ecdysozoa</taxon>
        <taxon>Arthropoda</taxon>
        <taxon>Hexapoda</taxon>
        <taxon>Insecta</taxon>
        <taxon>Pterygota</taxon>
        <taxon>Neoptera</taxon>
        <taxon>Endopterygota</taxon>
        <taxon>Hymenoptera</taxon>
        <taxon>Apocrita</taxon>
        <taxon>Ichneumonoidea</taxon>
        <taxon>Braconidae</taxon>
        <taxon>Microgastrinae</taxon>
        <taxon>Cotesia</taxon>
    </lineage>
</organism>
<proteinExistence type="predicted"/>
<dbReference type="OrthoDB" id="7683537at2759"/>
<name>A0A8J5R209_9HYME</name>
<evidence type="ECO:0000313" key="3">
    <source>
        <dbReference type="Proteomes" id="UP000729913"/>
    </source>
</evidence>
<accession>A0A8J5R209</accession>
<gene>
    <name evidence="2" type="ORF">G9C98_006785</name>
</gene>
<dbReference type="Proteomes" id="UP000729913">
    <property type="component" value="Unassembled WGS sequence"/>
</dbReference>
<feature type="region of interest" description="Disordered" evidence="1">
    <location>
        <begin position="92"/>
        <end position="113"/>
    </location>
</feature>
<reference evidence="2" key="1">
    <citation type="submission" date="2020-03" db="EMBL/GenBank/DDBJ databases">
        <authorList>
            <person name="Chebbi M.A."/>
            <person name="Drezen J.M."/>
        </authorList>
    </citation>
    <scope>NUCLEOTIDE SEQUENCE</scope>
    <source>
        <tissue evidence="2">Whole body</tissue>
    </source>
</reference>
<feature type="compositionally biased region" description="Polar residues" evidence="1">
    <location>
        <begin position="31"/>
        <end position="49"/>
    </location>
</feature>
<evidence type="ECO:0000256" key="1">
    <source>
        <dbReference type="SAM" id="MobiDB-lite"/>
    </source>
</evidence>
<dbReference type="EMBL" id="JAAOIC020000060">
    <property type="protein sequence ID" value="KAG8035339.1"/>
    <property type="molecule type" value="Genomic_DNA"/>
</dbReference>
<reference evidence="2" key="2">
    <citation type="submission" date="2021-04" db="EMBL/GenBank/DDBJ databases">
        <title>Genome-wide patterns of bracovirus chromosomal integration into multiple host tissues during parasitism.</title>
        <authorList>
            <person name="Chebbi M.A.C."/>
        </authorList>
    </citation>
    <scope>NUCLEOTIDE SEQUENCE</scope>
    <source>
        <tissue evidence="2">Whole body</tissue>
    </source>
</reference>
<evidence type="ECO:0000313" key="2">
    <source>
        <dbReference type="EMBL" id="KAG8035339.1"/>
    </source>
</evidence>
<keyword evidence="3" id="KW-1185">Reference proteome</keyword>
<sequence>MIKRQQTDLTERAWWTDMTHRVYMPPLMLQKPSSQKPTRSEYSSATSGFRSARPETPDPPSSSSSLISDASEYKSCLSSIFSEEIPENLKTKPELPVVRSKSQPLGHQPSPKELRELQMIASRRKKTQIKKRPVCRTTSHATDSFSNCVKCSRIVSRPFKKMQHQFPENN</sequence>